<reference evidence="2 3" key="1">
    <citation type="journal article" date="2017" name="ISME J.">
        <title>Potential for microbial H2 and metal transformations associated with novel bacteria and archaea in deep terrestrial subsurface sediments.</title>
        <authorList>
            <person name="Hernsdorf A.W."/>
            <person name="Amano Y."/>
            <person name="Miyakawa K."/>
            <person name="Ise K."/>
            <person name="Suzuki Y."/>
            <person name="Anantharaman K."/>
            <person name="Probst A."/>
            <person name="Burstein D."/>
            <person name="Thomas B.C."/>
            <person name="Banfield J.F."/>
        </authorList>
    </citation>
    <scope>NUCLEOTIDE SEQUENCE [LARGE SCALE GENOMIC DNA]</scope>
    <source>
        <strain evidence="2">HGW-Dojkabacteria-1</strain>
    </source>
</reference>
<feature type="domain" description="Methyltransferase FkbM" evidence="1">
    <location>
        <begin position="108"/>
        <end position="267"/>
    </location>
</feature>
<dbReference type="InterPro" id="IPR029063">
    <property type="entry name" value="SAM-dependent_MTases_sf"/>
</dbReference>
<dbReference type="EMBL" id="PHAO01000001">
    <property type="protein sequence ID" value="PKN02628.1"/>
    <property type="molecule type" value="Genomic_DNA"/>
</dbReference>
<proteinExistence type="predicted"/>
<organism evidence="2 3">
    <name type="scientific">Candidatus Dojkabacteria bacterium HGW-Dojkabacteria-1</name>
    <dbReference type="NCBI Taxonomy" id="2013761"/>
    <lineage>
        <taxon>Bacteria</taxon>
        <taxon>Candidatus Dojkabacteria</taxon>
    </lineage>
</organism>
<accession>A0A2N2F375</accession>
<dbReference type="InterPro" id="IPR006342">
    <property type="entry name" value="FkbM_mtfrase"/>
</dbReference>
<name>A0A2N2F375_9BACT</name>
<dbReference type="SUPFAM" id="SSF53335">
    <property type="entry name" value="S-adenosyl-L-methionine-dependent methyltransferases"/>
    <property type="match status" value="1"/>
</dbReference>
<sequence length="306" mass="35935">MSLITLKNFLLSKDLGLIKKINVLRFFGFDSSFFYKLNIEIVSLYNSCKENNIKYLSHNQKEGKIYFRYNEKYILVSDYSVATIVQIFAYRNYDFAFPESDNGYLVFDIGMNKGYSSMWFAMQPNIKKVIGYEVNEELSEYIDENRKLNKQLFKKIKSNTFGLAGKSKETTLRYLKNDDGVSTIREDFYLKYWSEDRKNGVKEKKVKVKEASSEINKYLKEFPNSNYILKIDVEGSEYEIISNLAKKELLNKFDIIVGETHSGFKDIERHLNCFTIENLENFAGDLNTFVAFNKKYKKGKYNEKIS</sequence>
<gene>
    <name evidence="2" type="ORF">CVU76_01145</name>
</gene>
<evidence type="ECO:0000313" key="2">
    <source>
        <dbReference type="EMBL" id="PKN02628.1"/>
    </source>
</evidence>
<dbReference type="NCBIfam" id="TIGR01444">
    <property type="entry name" value="fkbM_fam"/>
    <property type="match status" value="1"/>
</dbReference>
<comment type="caution">
    <text evidence="2">The sequence shown here is derived from an EMBL/GenBank/DDBJ whole genome shotgun (WGS) entry which is preliminary data.</text>
</comment>
<dbReference type="AlphaFoldDB" id="A0A2N2F375"/>
<protein>
    <recommendedName>
        <fullName evidence="1">Methyltransferase FkbM domain-containing protein</fullName>
    </recommendedName>
</protein>
<dbReference type="Pfam" id="PF05050">
    <property type="entry name" value="Methyltransf_21"/>
    <property type="match status" value="1"/>
</dbReference>
<evidence type="ECO:0000313" key="3">
    <source>
        <dbReference type="Proteomes" id="UP000233417"/>
    </source>
</evidence>
<dbReference type="Proteomes" id="UP000233417">
    <property type="component" value="Unassembled WGS sequence"/>
</dbReference>
<dbReference type="Gene3D" id="3.40.50.150">
    <property type="entry name" value="Vaccinia Virus protein VP39"/>
    <property type="match status" value="1"/>
</dbReference>
<evidence type="ECO:0000259" key="1">
    <source>
        <dbReference type="Pfam" id="PF05050"/>
    </source>
</evidence>